<evidence type="ECO:0000313" key="2">
    <source>
        <dbReference type="Proteomes" id="UP000009011"/>
    </source>
</evidence>
<organism evidence="1 2">
    <name type="scientific">Melioribacter roseus (strain DSM 23840 / JCM 17771 / VKM B-2668 / P3M-2)</name>
    <dbReference type="NCBI Taxonomy" id="1191523"/>
    <lineage>
        <taxon>Bacteria</taxon>
        <taxon>Pseudomonadati</taxon>
        <taxon>Ignavibacteriota</taxon>
        <taxon>Ignavibacteria</taxon>
        <taxon>Ignavibacteriales</taxon>
        <taxon>Melioribacteraceae</taxon>
        <taxon>Melioribacter</taxon>
    </lineage>
</organism>
<dbReference type="EMBL" id="CP003557">
    <property type="protein sequence ID" value="AFN74840.1"/>
    <property type="molecule type" value="Genomic_DNA"/>
</dbReference>
<name>I6Z6P9_MELRP</name>
<proteinExistence type="predicted"/>
<dbReference type="RefSeq" id="WP_014856274.1">
    <property type="nucleotide sequence ID" value="NC_018178.1"/>
</dbReference>
<evidence type="ECO:0008006" key="3">
    <source>
        <dbReference type="Google" id="ProtNLM"/>
    </source>
</evidence>
<dbReference type="PROSITE" id="PS51257">
    <property type="entry name" value="PROKAR_LIPOPROTEIN"/>
    <property type="match status" value="1"/>
</dbReference>
<dbReference type="OrthoDB" id="9849155at2"/>
<dbReference type="KEGG" id="mro:MROS_1606"/>
<protein>
    <recommendedName>
        <fullName evidence="3">Lipoprotein</fullName>
    </recommendedName>
</protein>
<reference evidence="1 2" key="1">
    <citation type="journal article" date="2013" name="PLoS ONE">
        <title>Genomic analysis of Melioribacter roseus, facultatively anaerobic organotrophic bacterium representing a novel deep lineage within Bacteriodetes/Chlorobi group.</title>
        <authorList>
            <person name="Kadnikov V.V."/>
            <person name="Mardanov A.V."/>
            <person name="Podosokorskaya O.A."/>
            <person name="Gavrilov S.N."/>
            <person name="Kublanov I.V."/>
            <person name="Beletsky A.V."/>
            <person name="Bonch-Osmolovskaya E.A."/>
            <person name="Ravin N.V."/>
        </authorList>
    </citation>
    <scope>NUCLEOTIDE SEQUENCE [LARGE SCALE GENOMIC DNA]</scope>
    <source>
        <strain evidence="2">JCM 17771 / P3M-2</strain>
    </source>
</reference>
<dbReference type="Proteomes" id="UP000009011">
    <property type="component" value="Chromosome"/>
</dbReference>
<dbReference type="AlphaFoldDB" id="I6Z6P9"/>
<gene>
    <name evidence="1" type="ordered locus">MROS_1606</name>
</gene>
<evidence type="ECO:0000313" key="1">
    <source>
        <dbReference type="EMBL" id="AFN74840.1"/>
    </source>
</evidence>
<accession>I6Z6P9</accession>
<sequence>MPPRTIKGRSREMKKFTIILLIIVFVYGCGEPLPTELTEVDNSSEIEFEAVPAESANLDYDSTGIVDRNIDKSVVVSVVGVRNTNFRTVQTEGYYYAIFNDKSSPVQAGNGHMLGYKTRQMNAVFFNNFQARKIEHKIKYRVGSVYIDTLLGVKYFASQHMMNMMGRMNRFPYSSKVSFKAMNGHHQQNIEFDIPTPSEITGRVRLIGNREDRDAYFELEWNPEGRGRVEIVFAAINSNGEINPLMRVRGNDNGNMRVPLNVFRNIITEHNRSLVISYIRKIENIDKFIDDSYIVSESIHNIRIDLP</sequence>
<dbReference type="HOGENOM" id="CLU_905548_0_0_10"/>
<dbReference type="STRING" id="1191523.MROS_1606"/>
<keyword evidence="2" id="KW-1185">Reference proteome</keyword>